<feature type="domain" description="HTH tetR-type" evidence="5">
    <location>
        <begin position="17"/>
        <end position="77"/>
    </location>
</feature>
<dbReference type="Pfam" id="PF00440">
    <property type="entry name" value="TetR_N"/>
    <property type="match status" value="1"/>
</dbReference>
<keyword evidence="7" id="KW-1185">Reference proteome</keyword>
<evidence type="ECO:0000256" key="4">
    <source>
        <dbReference type="PROSITE-ProRule" id="PRU00335"/>
    </source>
</evidence>
<dbReference type="Pfam" id="PF17932">
    <property type="entry name" value="TetR_C_24"/>
    <property type="match status" value="1"/>
</dbReference>
<protein>
    <submittedName>
        <fullName evidence="6">TetR family transcriptional regulator</fullName>
    </submittedName>
</protein>
<accession>A0A1L7D625</accession>
<dbReference type="KEGG" id="cpho:CPHO_12200"/>
<feature type="DNA-binding region" description="H-T-H motif" evidence="4">
    <location>
        <begin position="40"/>
        <end position="59"/>
    </location>
</feature>
<evidence type="ECO:0000313" key="7">
    <source>
        <dbReference type="Proteomes" id="UP000185491"/>
    </source>
</evidence>
<dbReference type="SUPFAM" id="SSF48498">
    <property type="entry name" value="Tetracyclin repressor-like, C-terminal domain"/>
    <property type="match status" value="1"/>
</dbReference>
<keyword evidence="3" id="KW-0804">Transcription</keyword>
<proteinExistence type="predicted"/>
<dbReference type="RefSeq" id="WP_075736208.1">
    <property type="nucleotide sequence ID" value="NZ_CP009249.1"/>
</dbReference>
<dbReference type="InterPro" id="IPR036271">
    <property type="entry name" value="Tet_transcr_reg_TetR-rel_C_sf"/>
</dbReference>
<dbReference type="InterPro" id="IPR041490">
    <property type="entry name" value="KstR2_TetR_C"/>
</dbReference>
<reference evidence="6 7" key="1">
    <citation type="submission" date="2014-08" db="EMBL/GenBank/DDBJ databases">
        <title>Complete genome sequence of Corynebacterium phocae M408/89/1(T)(=DSM 44612(T)), isolated from the common seal (Phoca vitulina).</title>
        <authorList>
            <person name="Ruckert C."/>
            <person name="Albersmeier A."/>
            <person name="Winkler A."/>
            <person name="Kalinowski J."/>
        </authorList>
    </citation>
    <scope>NUCLEOTIDE SEQUENCE [LARGE SCALE GENOMIC DNA]</scope>
    <source>
        <strain evidence="6 7">M408/89/1</strain>
    </source>
</reference>
<dbReference type="STRING" id="161895.CPHO_12200"/>
<evidence type="ECO:0000256" key="2">
    <source>
        <dbReference type="ARBA" id="ARBA00023125"/>
    </source>
</evidence>
<sequence length="202" mass="22610">MRSSNSSVSKGHRGRPGYSREDIIRAAVREFTNHGYEATSMGRVAKNLGITKSALYHHVNSKEEILELSVKKALDALETVVERAVADESPARDRLRLLVRRSVKVLCDDPASVALLLRLRGNSEAELEAVARRRQLTRQTVAIIAQAQYEKSIRHDFNQVLLGRMVYGLVNSVADWYRVDGRFSPDEVAEAVEAMLFEGMSV</sequence>
<evidence type="ECO:0000259" key="5">
    <source>
        <dbReference type="PROSITE" id="PS50977"/>
    </source>
</evidence>
<dbReference type="Gene3D" id="1.10.10.60">
    <property type="entry name" value="Homeodomain-like"/>
    <property type="match status" value="1"/>
</dbReference>
<dbReference type="EMBL" id="CP009249">
    <property type="protein sequence ID" value="APT93527.1"/>
    <property type="molecule type" value="Genomic_DNA"/>
</dbReference>
<keyword evidence="1" id="KW-0805">Transcription regulation</keyword>
<dbReference type="Proteomes" id="UP000185491">
    <property type="component" value="Chromosome"/>
</dbReference>
<dbReference type="OrthoDB" id="3190535at2"/>
<keyword evidence="2 4" id="KW-0238">DNA-binding</keyword>
<dbReference type="InterPro" id="IPR001647">
    <property type="entry name" value="HTH_TetR"/>
</dbReference>
<dbReference type="PANTHER" id="PTHR30055">
    <property type="entry name" value="HTH-TYPE TRANSCRIPTIONAL REGULATOR RUTR"/>
    <property type="match status" value="1"/>
</dbReference>
<dbReference type="InterPro" id="IPR009057">
    <property type="entry name" value="Homeodomain-like_sf"/>
</dbReference>
<evidence type="ECO:0000256" key="1">
    <source>
        <dbReference type="ARBA" id="ARBA00023015"/>
    </source>
</evidence>
<dbReference type="PROSITE" id="PS50977">
    <property type="entry name" value="HTH_TETR_2"/>
    <property type="match status" value="1"/>
</dbReference>
<evidence type="ECO:0000313" key="6">
    <source>
        <dbReference type="EMBL" id="APT93527.1"/>
    </source>
</evidence>
<dbReference type="SUPFAM" id="SSF46689">
    <property type="entry name" value="Homeodomain-like"/>
    <property type="match status" value="1"/>
</dbReference>
<organism evidence="6 7">
    <name type="scientific">Corynebacterium phocae</name>
    <dbReference type="NCBI Taxonomy" id="161895"/>
    <lineage>
        <taxon>Bacteria</taxon>
        <taxon>Bacillati</taxon>
        <taxon>Actinomycetota</taxon>
        <taxon>Actinomycetes</taxon>
        <taxon>Mycobacteriales</taxon>
        <taxon>Corynebacteriaceae</taxon>
        <taxon>Corynebacterium</taxon>
    </lineage>
</organism>
<dbReference type="PRINTS" id="PR00455">
    <property type="entry name" value="HTHTETR"/>
</dbReference>
<dbReference type="AlphaFoldDB" id="A0A1L7D625"/>
<dbReference type="GO" id="GO:0000976">
    <property type="term" value="F:transcription cis-regulatory region binding"/>
    <property type="evidence" value="ECO:0007669"/>
    <property type="project" value="TreeGrafter"/>
</dbReference>
<dbReference type="GO" id="GO:0003700">
    <property type="term" value="F:DNA-binding transcription factor activity"/>
    <property type="evidence" value="ECO:0007669"/>
    <property type="project" value="TreeGrafter"/>
</dbReference>
<evidence type="ECO:0000256" key="3">
    <source>
        <dbReference type="ARBA" id="ARBA00023163"/>
    </source>
</evidence>
<gene>
    <name evidence="6" type="ORF">CPHO_12200</name>
</gene>
<name>A0A1L7D625_9CORY</name>
<dbReference type="InterPro" id="IPR050109">
    <property type="entry name" value="HTH-type_TetR-like_transc_reg"/>
</dbReference>
<dbReference type="PANTHER" id="PTHR30055:SF234">
    <property type="entry name" value="HTH-TYPE TRANSCRIPTIONAL REGULATOR BETI"/>
    <property type="match status" value="1"/>
</dbReference>
<dbReference type="Gene3D" id="1.10.357.10">
    <property type="entry name" value="Tetracycline Repressor, domain 2"/>
    <property type="match status" value="1"/>
</dbReference>